<feature type="region of interest" description="Disordered" evidence="3">
    <location>
        <begin position="465"/>
        <end position="499"/>
    </location>
</feature>
<protein>
    <recommendedName>
        <fullName evidence="4">BHLH domain-containing protein</fullName>
    </recommendedName>
</protein>
<feature type="region of interest" description="Disordered" evidence="3">
    <location>
        <begin position="141"/>
        <end position="162"/>
    </location>
</feature>
<evidence type="ECO:0000313" key="6">
    <source>
        <dbReference type="Proteomes" id="UP000007875"/>
    </source>
</evidence>
<dbReference type="PROSITE" id="PS50888">
    <property type="entry name" value="BHLH"/>
    <property type="match status" value="1"/>
</dbReference>
<reference evidence="6" key="1">
    <citation type="submission" date="2003-08" db="EMBL/GenBank/DDBJ databases">
        <authorList>
            <person name="Birren B."/>
            <person name="Nusbaum C."/>
            <person name="Abebe A."/>
            <person name="Abouelleil A."/>
            <person name="Adekoya E."/>
            <person name="Ait-zahra M."/>
            <person name="Allen N."/>
            <person name="Allen T."/>
            <person name="An P."/>
            <person name="Anderson M."/>
            <person name="Anderson S."/>
            <person name="Arachchi H."/>
            <person name="Armbruster J."/>
            <person name="Bachantsang P."/>
            <person name="Baldwin J."/>
            <person name="Barry A."/>
            <person name="Bayul T."/>
            <person name="Blitshsteyn B."/>
            <person name="Bloom T."/>
            <person name="Blye J."/>
            <person name="Boguslavskiy L."/>
            <person name="Borowsky M."/>
            <person name="Boukhgalter B."/>
            <person name="Brunache A."/>
            <person name="Butler J."/>
            <person name="Calixte N."/>
            <person name="Calvo S."/>
            <person name="Camarata J."/>
            <person name="Campo K."/>
            <person name="Chang J."/>
            <person name="Cheshatsang Y."/>
            <person name="Citroen M."/>
            <person name="Collymore A."/>
            <person name="Considine T."/>
            <person name="Cook A."/>
            <person name="Cooke P."/>
            <person name="Corum B."/>
            <person name="Cuomo C."/>
            <person name="David R."/>
            <person name="Dawoe T."/>
            <person name="Degray S."/>
            <person name="Dodge S."/>
            <person name="Dooley K."/>
            <person name="Dorje P."/>
            <person name="Dorjee K."/>
            <person name="Dorris L."/>
            <person name="Duffey N."/>
            <person name="Dupes A."/>
            <person name="Elkins T."/>
            <person name="Engels R."/>
            <person name="Erickson J."/>
            <person name="Farina A."/>
            <person name="Faro S."/>
            <person name="Ferreira P."/>
            <person name="Fischer H."/>
            <person name="Fitzgerald M."/>
            <person name="Foley K."/>
            <person name="Gage D."/>
            <person name="Galagan J."/>
            <person name="Gearin G."/>
            <person name="Gnerre S."/>
            <person name="Gnirke A."/>
            <person name="Goyette A."/>
            <person name="Graham J."/>
            <person name="Grandbois E."/>
            <person name="Gyaltsen K."/>
            <person name="Hafez N."/>
            <person name="Hagopian D."/>
            <person name="Hagos B."/>
            <person name="Hall J."/>
            <person name="Hatcher B."/>
            <person name="Heller A."/>
            <person name="Higgins H."/>
            <person name="Honan T."/>
            <person name="Horn A."/>
            <person name="Houde N."/>
            <person name="Hughes L."/>
            <person name="Hulme W."/>
            <person name="Husby E."/>
            <person name="Iliev I."/>
            <person name="Jaffe D."/>
            <person name="Jones C."/>
            <person name="Kamal M."/>
            <person name="Kamat A."/>
            <person name="Kamvysselis M."/>
            <person name="Karlsson E."/>
            <person name="Kells C."/>
            <person name="Kieu A."/>
            <person name="Kisner P."/>
            <person name="Kodira C."/>
            <person name="Kulbokas E."/>
            <person name="Labutti K."/>
            <person name="Lama D."/>
            <person name="Landers T."/>
            <person name="Leger J."/>
            <person name="Levine S."/>
            <person name="Lewis D."/>
            <person name="Lewis T."/>
            <person name="Lindblad-toh K."/>
            <person name="Liu X."/>
            <person name="Lokyitsang T."/>
            <person name="Lokyitsang Y."/>
            <person name="Lucien O."/>
            <person name="Lui A."/>
            <person name="Ma L.J."/>
            <person name="Mabbitt R."/>
            <person name="Macdonald J."/>
            <person name="Maclean C."/>
            <person name="Major J."/>
            <person name="Manning J."/>
            <person name="Marabella R."/>
            <person name="Maru K."/>
            <person name="Matthews C."/>
            <person name="Mauceli E."/>
            <person name="Mccarthy M."/>
            <person name="Mcdonough S."/>
            <person name="Mcghee T."/>
            <person name="Meldrim J."/>
            <person name="Meneus L."/>
            <person name="Mesirov J."/>
            <person name="Mihalev A."/>
            <person name="Mihova T."/>
            <person name="Mikkelsen T."/>
            <person name="Mlenga V."/>
            <person name="Moru K."/>
            <person name="Mozes J."/>
            <person name="Mulrain L."/>
            <person name="Munson G."/>
            <person name="Naylor J."/>
            <person name="Newes C."/>
            <person name="Nguyen C."/>
            <person name="Nguyen N."/>
            <person name="Nguyen T."/>
            <person name="Nicol R."/>
            <person name="Nielsen C."/>
            <person name="Nizzari M."/>
            <person name="Norbu C."/>
            <person name="Norbu N."/>
            <person name="O'donnell P."/>
            <person name="Okoawo O."/>
            <person name="O'leary S."/>
            <person name="Omotosho B."/>
            <person name="O'neill K."/>
            <person name="Osman S."/>
            <person name="Parker S."/>
            <person name="Perrin D."/>
            <person name="Phunkhang P."/>
            <person name="Piqani B."/>
            <person name="Purcell S."/>
            <person name="Rachupka T."/>
            <person name="Ramasamy U."/>
            <person name="Rameau R."/>
            <person name="Ray V."/>
            <person name="Raymond C."/>
            <person name="Retta R."/>
            <person name="Richardson S."/>
            <person name="Rise C."/>
            <person name="Rodriguez J."/>
            <person name="Rogers J."/>
            <person name="Rogov P."/>
            <person name="Rutman M."/>
            <person name="Schupbach R."/>
            <person name="Seaman C."/>
            <person name="Settipalli S."/>
            <person name="Sharpe T."/>
            <person name="Sheridan J."/>
            <person name="Sherpa N."/>
            <person name="Shi J."/>
            <person name="Smirnov S."/>
            <person name="Smith C."/>
            <person name="Sougnez C."/>
            <person name="Spencer B."/>
            <person name="Stalker J."/>
            <person name="Stange-thomann N."/>
            <person name="Stavropoulos S."/>
            <person name="Stetson K."/>
            <person name="Stone C."/>
            <person name="Stone S."/>
            <person name="Stubbs M."/>
            <person name="Talamas J."/>
            <person name="Tchuinga P."/>
            <person name="Tenzing P."/>
            <person name="Tesfaye S."/>
            <person name="Theodore J."/>
            <person name="Thoulutsang Y."/>
            <person name="Topham K."/>
            <person name="Towey S."/>
            <person name="Tsamla T."/>
            <person name="Tsomo N."/>
            <person name="Vallee D."/>
            <person name="Vassiliev H."/>
            <person name="Venkataraman V."/>
            <person name="Vinson J."/>
            <person name="Vo A."/>
            <person name="Wade C."/>
            <person name="Wang S."/>
            <person name="Wangchuk T."/>
            <person name="Wangdi T."/>
            <person name="Whittaker C."/>
            <person name="Wilkinson J."/>
            <person name="Wu Y."/>
            <person name="Wyman D."/>
            <person name="Yadav S."/>
            <person name="Yang S."/>
            <person name="Yang X."/>
            <person name="Yeager S."/>
            <person name="Yee E."/>
            <person name="Young G."/>
            <person name="Zainoun J."/>
            <person name="Zembeck L."/>
            <person name="Zimmer A."/>
            <person name="Zody M."/>
            <person name="Lander E."/>
        </authorList>
    </citation>
    <scope>NUCLEOTIDE SEQUENCE [LARGE SCALE GENOMIC DNA]</scope>
</reference>
<dbReference type="InterPro" id="IPR050433">
    <property type="entry name" value="Myc_transcription_factors"/>
</dbReference>
<keyword evidence="1" id="KW-0238">DNA-binding</keyword>
<evidence type="ECO:0000256" key="1">
    <source>
        <dbReference type="ARBA" id="ARBA00023125"/>
    </source>
</evidence>
<dbReference type="eggNOG" id="KOG2588">
    <property type="taxonomic scope" value="Eukaryota"/>
</dbReference>
<feature type="compositionally biased region" description="Polar residues" evidence="3">
    <location>
        <begin position="149"/>
        <end position="160"/>
    </location>
</feature>
<dbReference type="OMA" id="HKPHSEV"/>
<keyword evidence="2" id="KW-0175">Coiled coil</keyword>
<dbReference type="FunFam" id="4.10.280.10:FF:000019">
    <property type="entry name" value="Myc proto-oncogene protein"/>
    <property type="match status" value="1"/>
</dbReference>
<dbReference type="STRING" id="51511.ENSCSAVP00000000654"/>
<feature type="region of interest" description="Disordered" evidence="3">
    <location>
        <begin position="95"/>
        <end position="119"/>
    </location>
</feature>
<dbReference type="SUPFAM" id="SSF47459">
    <property type="entry name" value="HLH, helix-loop-helix DNA-binding domain"/>
    <property type="match status" value="1"/>
</dbReference>
<proteinExistence type="predicted"/>
<feature type="coiled-coil region" evidence="2">
    <location>
        <begin position="552"/>
        <end position="586"/>
    </location>
</feature>
<dbReference type="AlphaFoldDB" id="H2Y5Q6"/>
<dbReference type="GO" id="GO:0046983">
    <property type="term" value="F:protein dimerization activity"/>
    <property type="evidence" value="ECO:0007669"/>
    <property type="project" value="InterPro"/>
</dbReference>
<dbReference type="InterPro" id="IPR036638">
    <property type="entry name" value="HLH_DNA-bd_sf"/>
</dbReference>
<dbReference type="Gene3D" id="4.10.280.10">
    <property type="entry name" value="Helix-loop-helix DNA-binding domain"/>
    <property type="match status" value="1"/>
</dbReference>
<accession>H2Y5Q6</accession>
<dbReference type="GeneTree" id="ENSGT00940000158432"/>
<sequence length="675" mass="75579">MKLSTPTNNDPIMSEFDELRPSFFYHQEDDLPPSSPTYGACLSEEIWKKFELLPTPPRSPEHFNPMDSDPDPAFESAMNDIDFSIIKDSVDDLSPVQSQTNLNQSSNLANKQDQQANDSDMSYNKLIKDCMWNGFGHKPHSEVSRNGRLRNSSPGSQRYSAATGCVDPRTVFTINSTCEVRRLSPVANMSTKKRIDSIETTSDSDEEIDVVTVDKANPKNTTRTTTLGVVSQGRKYVGTLVARQNGKHRQLELVTTGLNRLQDNKTPNEEQNRGRSKAKVQIEQVTTNGQKKTLMIVKNRNVVSVKSNNQKSVNVQVKRLPVVTTSRVTDTVASKRRYSNPEDCGTNVTQVMRMTTPSSLMGINEHSKENDADVAAPVGKRRILSLDGVSMVSNTGVMQHRTELANKLNAFANTTNPSLASDLPSLKSLKPVQTIKTERIYTTTVSDKRKYIKKNKTKIVLDSFDTPACSPASSNGDVPNSPEKPKIGVENGTTSSSGSDEELIRFAHNVLERQRREGLRSSFHTLRKFVPELSTQERAPKVTILKKARDYCFQLHEDHVQLQNEKSRLQQRQLSLQQRLRALASEISSVKSITIPSRIKCEQLVNVEPAVTYLVQEGTSPNSVQENVDEEESLEDRTFYQNSDSYSDYDAEISGEEQFNADTHLKGAFTNVYQF</sequence>
<dbReference type="FunCoup" id="H2Y5Q6">
    <property type="interactions" value="1"/>
</dbReference>
<reference evidence="5" key="3">
    <citation type="submission" date="2025-09" db="UniProtKB">
        <authorList>
            <consortium name="Ensembl"/>
        </authorList>
    </citation>
    <scope>IDENTIFICATION</scope>
</reference>
<organism evidence="5 6">
    <name type="scientific">Ciona savignyi</name>
    <name type="common">Pacific transparent sea squirt</name>
    <dbReference type="NCBI Taxonomy" id="51511"/>
    <lineage>
        <taxon>Eukaryota</taxon>
        <taxon>Metazoa</taxon>
        <taxon>Chordata</taxon>
        <taxon>Tunicata</taxon>
        <taxon>Ascidiacea</taxon>
        <taxon>Phlebobranchia</taxon>
        <taxon>Cionidae</taxon>
        <taxon>Ciona</taxon>
    </lineage>
</organism>
<dbReference type="Pfam" id="PF01056">
    <property type="entry name" value="Myc_N"/>
    <property type="match status" value="1"/>
</dbReference>
<dbReference type="PANTHER" id="PTHR45851">
    <property type="entry name" value="MYC PROTO-ONCOGENE"/>
    <property type="match status" value="1"/>
</dbReference>
<dbReference type="InterPro" id="IPR011598">
    <property type="entry name" value="bHLH_dom"/>
</dbReference>
<dbReference type="Proteomes" id="UP000007875">
    <property type="component" value="Unassembled WGS sequence"/>
</dbReference>
<dbReference type="Ensembl" id="ENSCSAVT00000000661.1">
    <property type="protein sequence ID" value="ENSCSAVP00000000654.1"/>
    <property type="gene ID" value="ENSCSAVG00000000363.1"/>
</dbReference>
<dbReference type="GO" id="GO:0003700">
    <property type="term" value="F:DNA-binding transcription factor activity"/>
    <property type="evidence" value="ECO:0007669"/>
    <property type="project" value="InterPro"/>
</dbReference>
<name>H2Y5Q6_CIOSA</name>
<dbReference type="GO" id="GO:0003677">
    <property type="term" value="F:DNA binding"/>
    <property type="evidence" value="ECO:0007669"/>
    <property type="project" value="UniProtKB-KW"/>
</dbReference>
<dbReference type="SMART" id="SM00353">
    <property type="entry name" value="HLH"/>
    <property type="match status" value="1"/>
</dbReference>
<dbReference type="InParanoid" id="H2Y5Q6"/>
<dbReference type="CDD" id="cd11400">
    <property type="entry name" value="bHLHzip_Myc"/>
    <property type="match status" value="1"/>
</dbReference>
<dbReference type="InterPro" id="IPR012682">
    <property type="entry name" value="Tscrpt_reg_Myc_N"/>
</dbReference>
<evidence type="ECO:0000259" key="4">
    <source>
        <dbReference type="PROSITE" id="PS50888"/>
    </source>
</evidence>
<dbReference type="Pfam" id="PF00010">
    <property type="entry name" value="HLH"/>
    <property type="match status" value="1"/>
</dbReference>
<dbReference type="HOGENOM" id="CLU_407469_0_0_1"/>
<evidence type="ECO:0000256" key="2">
    <source>
        <dbReference type="SAM" id="Coils"/>
    </source>
</evidence>
<dbReference type="PRINTS" id="PR00044">
    <property type="entry name" value="LEUZIPPRMYC"/>
</dbReference>
<feature type="domain" description="BHLH" evidence="4">
    <location>
        <begin position="503"/>
        <end position="555"/>
    </location>
</feature>
<reference evidence="5" key="2">
    <citation type="submission" date="2025-08" db="UniProtKB">
        <authorList>
            <consortium name="Ensembl"/>
        </authorList>
    </citation>
    <scope>IDENTIFICATION</scope>
</reference>
<evidence type="ECO:0000256" key="3">
    <source>
        <dbReference type="SAM" id="MobiDB-lite"/>
    </source>
</evidence>
<keyword evidence="6" id="KW-1185">Reference proteome</keyword>
<dbReference type="InterPro" id="IPR002418">
    <property type="entry name" value="Tscrpt_reg_Myc"/>
</dbReference>
<evidence type="ECO:0000313" key="5">
    <source>
        <dbReference type="Ensembl" id="ENSCSAVP00000000654.1"/>
    </source>
</evidence>